<dbReference type="Pfam" id="PF24732">
    <property type="entry name" value="ParE_like"/>
    <property type="match status" value="1"/>
</dbReference>
<organism evidence="2 3">
    <name type="scientific">Rhizobium leguminosarum</name>
    <dbReference type="NCBI Taxonomy" id="384"/>
    <lineage>
        <taxon>Bacteria</taxon>
        <taxon>Pseudomonadati</taxon>
        <taxon>Pseudomonadota</taxon>
        <taxon>Alphaproteobacteria</taxon>
        <taxon>Hyphomicrobiales</taxon>
        <taxon>Rhizobiaceae</taxon>
        <taxon>Rhizobium/Agrobacterium group</taxon>
        <taxon>Rhizobium</taxon>
    </lineage>
</organism>
<dbReference type="InterPro" id="IPR035093">
    <property type="entry name" value="RelE/ParE_toxin_dom_sf"/>
</dbReference>
<dbReference type="Proteomes" id="UP000183050">
    <property type="component" value="Chromosome"/>
</dbReference>
<dbReference type="RefSeq" id="WP_072637630.1">
    <property type="nucleotide sequence ID" value="NZ_CP018228.1"/>
</dbReference>
<dbReference type="AlphaFoldDB" id="A0A1L3Z4W5"/>
<dbReference type="InterPro" id="IPR056925">
    <property type="entry name" value="ParE-like"/>
</dbReference>
<proteinExistence type="predicted"/>
<evidence type="ECO:0000313" key="2">
    <source>
        <dbReference type="EMBL" id="API50706.1"/>
    </source>
</evidence>
<evidence type="ECO:0000259" key="1">
    <source>
        <dbReference type="Pfam" id="PF24732"/>
    </source>
</evidence>
<name>A0A1L3Z4W5_RHILE</name>
<feature type="domain" description="ParE-like toxin" evidence="1">
    <location>
        <begin position="4"/>
        <end position="66"/>
    </location>
</feature>
<dbReference type="EMBL" id="CP018228">
    <property type="protein sequence ID" value="API50706.1"/>
    <property type="molecule type" value="Genomic_DNA"/>
</dbReference>
<gene>
    <name evidence="2" type="ORF">BMW22_02795</name>
</gene>
<evidence type="ECO:0000313" key="3">
    <source>
        <dbReference type="Proteomes" id="UP000183050"/>
    </source>
</evidence>
<reference evidence="2 3" key="1">
    <citation type="submission" date="2016-11" db="EMBL/GenBank/DDBJ databases">
        <title>Rhizobium leguminosarum bv. viciae strain Vaf12 isolated from Vavilovia formosa root nodules from Russia, Dagestan.</title>
        <authorList>
            <person name="Kimeklis A."/>
        </authorList>
    </citation>
    <scope>NUCLEOTIDE SEQUENCE [LARGE SCALE GENOMIC DNA]</scope>
    <source>
        <strain evidence="2 3">Vaf-108</strain>
    </source>
</reference>
<dbReference type="SUPFAM" id="SSF143011">
    <property type="entry name" value="RelE-like"/>
    <property type="match status" value="1"/>
</dbReference>
<accession>A0A1L3Z4W5</accession>
<sequence length="69" mass="8195">MPEQIQKLADENFDLLKQDPRHPSLHFKRVGRFWSARVGTSWRALAVWDGDDVIWFWIGSHADYDKLLK</sequence>
<protein>
    <recommendedName>
        <fullName evidence="1">ParE-like toxin domain-containing protein</fullName>
    </recommendedName>
</protein>